<organism evidence="4 5">
    <name type="scientific">Blastochloris sulfoviridis</name>
    <dbReference type="NCBI Taxonomy" id="50712"/>
    <lineage>
        <taxon>Bacteria</taxon>
        <taxon>Pseudomonadati</taxon>
        <taxon>Pseudomonadota</taxon>
        <taxon>Alphaproteobacteria</taxon>
        <taxon>Hyphomicrobiales</taxon>
        <taxon>Blastochloridaceae</taxon>
        <taxon>Blastochloris</taxon>
    </lineage>
</organism>
<dbReference type="PANTHER" id="PTHR30469">
    <property type="entry name" value="MULTIDRUG RESISTANCE PROTEIN MDTA"/>
    <property type="match status" value="1"/>
</dbReference>
<dbReference type="OrthoDB" id="9813967at2"/>
<comment type="similarity">
    <text evidence="1">Belongs to the membrane fusion protein (MFP) (TC 8.A.1) family.</text>
</comment>
<evidence type="ECO:0000256" key="1">
    <source>
        <dbReference type="ARBA" id="ARBA00009477"/>
    </source>
</evidence>
<accession>A0A5M6I2D3</accession>
<dbReference type="GO" id="GO:1990281">
    <property type="term" value="C:efflux pump complex"/>
    <property type="evidence" value="ECO:0007669"/>
    <property type="project" value="TreeGrafter"/>
</dbReference>
<dbReference type="NCBIfam" id="TIGR01730">
    <property type="entry name" value="RND_mfp"/>
    <property type="match status" value="1"/>
</dbReference>
<keyword evidence="2" id="KW-0175">Coiled coil</keyword>
<name>A0A5M6I2D3_9HYPH</name>
<dbReference type="Gene3D" id="2.40.50.100">
    <property type="match status" value="1"/>
</dbReference>
<dbReference type="SUPFAM" id="SSF111369">
    <property type="entry name" value="HlyD-like secretion proteins"/>
    <property type="match status" value="1"/>
</dbReference>
<dbReference type="InterPro" id="IPR058792">
    <property type="entry name" value="Beta-barrel_RND_2"/>
</dbReference>
<dbReference type="Gene3D" id="2.40.420.20">
    <property type="match status" value="1"/>
</dbReference>
<dbReference type="EMBL" id="VWPL01000007">
    <property type="protein sequence ID" value="KAA5602364.1"/>
    <property type="molecule type" value="Genomic_DNA"/>
</dbReference>
<gene>
    <name evidence="4" type="ORF">F1193_05520</name>
</gene>
<dbReference type="Gene3D" id="2.40.30.170">
    <property type="match status" value="1"/>
</dbReference>
<feature type="coiled-coil region" evidence="2">
    <location>
        <begin position="124"/>
        <end position="196"/>
    </location>
</feature>
<dbReference type="Proteomes" id="UP000323886">
    <property type="component" value="Unassembled WGS sequence"/>
</dbReference>
<feature type="domain" description="CusB-like beta-barrel" evidence="3">
    <location>
        <begin position="239"/>
        <end position="310"/>
    </location>
</feature>
<dbReference type="GO" id="GO:0015562">
    <property type="term" value="F:efflux transmembrane transporter activity"/>
    <property type="evidence" value="ECO:0007669"/>
    <property type="project" value="TreeGrafter"/>
</dbReference>
<evidence type="ECO:0000259" key="3">
    <source>
        <dbReference type="Pfam" id="PF25954"/>
    </source>
</evidence>
<dbReference type="Pfam" id="PF25954">
    <property type="entry name" value="Beta-barrel_RND_2"/>
    <property type="match status" value="1"/>
</dbReference>
<dbReference type="InterPro" id="IPR006143">
    <property type="entry name" value="RND_pump_MFP"/>
</dbReference>
<evidence type="ECO:0000313" key="4">
    <source>
        <dbReference type="EMBL" id="KAA5602364.1"/>
    </source>
</evidence>
<dbReference type="PANTHER" id="PTHR30469:SF18">
    <property type="entry name" value="RESISTANCE-NODULATION-CELL DIVISION (RND) EFFLUX MEMBRANE FUSION PROTEIN-RELATED"/>
    <property type="match status" value="1"/>
</dbReference>
<dbReference type="Gene3D" id="1.10.287.470">
    <property type="entry name" value="Helix hairpin bin"/>
    <property type="match status" value="1"/>
</dbReference>
<proteinExistence type="inferred from homology"/>
<evidence type="ECO:0000313" key="5">
    <source>
        <dbReference type="Proteomes" id="UP000323886"/>
    </source>
</evidence>
<keyword evidence="5" id="KW-1185">Reference proteome</keyword>
<sequence length="394" mass="41781">MRERSVMPPCRIPAKPPLQRPPLRTLSCLAKLMPWLAPAVAIGFAFATAGCTDGKAKQTAEPPRTVRVEAVQLVPLQSALTLTGTVRARHETPMAFRVPGKIAERRVDAGARVAAGAVLARLEAEDYRLALRAAEADVRAAEAEMERATAQEVRSRDLAAKGHASQAALDQAVTTARAARERLDAANSQREIAANRLAYTDLKAEADGVVMSVAAEPGQVVAEGRAVLTLATGTAREAVVAVPESRLPALGTGEALVTFWAMPGRTVSARLRELSPEADPVTRTFLARFALDAAGDGLPLGITAQVAVTPAPTPQGGPEIAEVASTAVWWRGDQAMVWVADEAKGRLVEREVSIERLGAERAAVRGDLRPGDKVVVLGVHRLDATMPIRISELN</sequence>
<comment type="caution">
    <text evidence="4">The sequence shown here is derived from an EMBL/GenBank/DDBJ whole genome shotgun (WGS) entry which is preliminary data.</text>
</comment>
<reference evidence="4 5" key="1">
    <citation type="submission" date="2019-09" db="EMBL/GenBank/DDBJ databases">
        <title>Draft Whole-Genome sequence of Blastochloris sulfoviridis DSM 729.</title>
        <authorList>
            <person name="Meyer T.E."/>
            <person name="Kyndt J.A."/>
        </authorList>
    </citation>
    <scope>NUCLEOTIDE SEQUENCE [LARGE SCALE GENOMIC DNA]</scope>
    <source>
        <strain evidence="4 5">DSM 729</strain>
    </source>
</reference>
<dbReference type="AlphaFoldDB" id="A0A5M6I2D3"/>
<evidence type="ECO:0000256" key="2">
    <source>
        <dbReference type="SAM" id="Coils"/>
    </source>
</evidence>
<protein>
    <submittedName>
        <fullName evidence="4">Efflux RND transporter periplasmic adaptor subunit</fullName>
    </submittedName>
</protein>